<keyword evidence="2" id="KW-1185">Reference proteome</keyword>
<reference evidence="1 2" key="1">
    <citation type="journal article" date="2011" name="J. Bacteriol.">
        <title>Genome sequence of 'Pedosphaera parvula' Ellin514, an aerobic Verrucomicrobial isolate from pasture soil.</title>
        <authorList>
            <person name="Kant R."/>
            <person name="van Passel M.W."/>
            <person name="Sangwan P."/>
            <person name="Palva A."/>
            <person name="Lucas S."/>
            <person name="Copeland A."/>
            <person name="Lapidus A."/>
            <person name="Glavina Del Rio T."/>
            <person name="Dalin E."/>
            <person name="Tice H."/>
            <person name="Bruce D."/>
            <person name="Goodwin L."/>
            <person name="Pitluck S."/>
            <person name="Chertkov O."/>
            <person name="Larimer F.W."/>
            <person name="Land M.L."/>
            <person name="Hauser L."/>
            <person name="Brettin T.S."/>
            <person name="Detter J.C."/>
            <person name="Han S."/>
            <person name="de Vos W.M."/>
            <person name="Janssen P.H."/>
            <person name="Smidt H."/>
        </authorList>
    </citation>
    <scope>NUCLEOTIDE SEQUENCE [LARGE SCALE GENOMIC DNA]</scope>
    <source>
        <strain evidence="1 2">Ellin514</strain>
    </source>
</reference>
<name>B9XBZ3_PEDPL</name>
<accession>B9XBZ3</accession>
<comment type="caution">
    <text evidence="1">The sequence shown here is derived from an EMBL/GenBank/DDBJ whole genome shotgun (WGS) entry which is preliminary data.</text>
</comment>
<dbReference type="EMBL" id="ABOX02000004">
    <property type="protein sequence ID" value="EEF62461.1"/>
    <property type="molecule type" value="Genomic_DNA"/>
</dbReference>
<organism evidence="1 2">
    <name type="scientific">Pedosphaera parvula (strain Ellin514)</name>
    <dbReference type="NCBI Taxonomy" id="320771"/>
    <lineage>
        <taxon>Bacteria</taxon>
        <taxon>Pseudomonadati</taxon>
        <taxon>Verrucomicrobiota</taxon>
        <taxon>Pedosphaerae</taxon>
        <taxon>Pedosphaerales</taxon>
        <taxon>Pedosphaeraceae</taxon>
        <taxon>Pedosphaera</taxon>
    </lineage>
</organism>
<protein>
    <submittedName>
        <fullName evidence="1">Uncharacterized protein</fullName>
    </submittedName>
</protein>
<proteinExistence type="predicted"/>
<evidence type="ECO:0000313" key="2">
    <source>
        <dbReference type="Proteomes" id="UP000003688"/>
    </source>
</evidence>
<dbReference type="Proteomes" id="UP000003688">
    <property type="component" value="Unassembled WGS sequence"/>
</dbReference>
<sequence>MESRIEKDELIPDITFVVGDLITFQEFSVFFLEGHFAVMFGLVRDVFDDVIRLGAGTDDRFLKQIAFKRVGVCQKGSQRGRFFREP</sequence>
<gene>
    <name evidence="1" type="ORF">Cflav_PD5096</name>
</gene>
<evidence type="ECO:0000313" key="1">
    <source>
        <dbReference type="EMBL" id="EEF62461.1"/>
    </source>
</evidence>
<dbReference type="AlphaFoldDB" id="B9XBZ3"/>